<evidence type="ECO:0000313" key="2">
    <source>
        <dbReference type="Proteomes" id="UP001454036"/>
    </source>
</evidence>
<dbReference type="AlphaFoldDB" id="A0AAV3PT11"/>
<comment type="caution">
    <text evidence="1">The sequence shown here is derived from an EMBL/GenBank/DDBJ whole genome shotgun (WGS) entry which is preliminary data.</text>
</comment>
<proteinExistence type="predicted"/>
<sequence>MERGLLTLDLASLLKEGGLLTVVSTSSGTIWHMEFVDWQDKPTPSTLIVPSFVLPNNRFLPKIDIPRDSETTELHVEMSIDVAAAVYLSKKYK</sequence>
<reference evidence="1 2" key="1">
    <citation type="submission" date="2024-01" db="EMBL/GenBank/DDBJ databases">
        <title>The complete chloroplast genome sequence of Lithospermum erythrorhizon: insights into the phylogenetic relationship among Boraginaceae species and the maternal lineages of purple gromwells.</title>
        <authorList>
            <person name="Okada T."/>
            <person name="Watanabe K."/>
        </authorList>
    </citation>
    <scope>NUCLEOTIDE SEQUENCE [LARGE SCALE GENOMIC DNA]</scope>
</reference>
<gene>
    <name evidence="1" type="ORF">LIER_43287</name>
</gene>
<name>A0AAV3PT11_LITER</name>
<evidence type="ECO:0000313" key="1">
    <source>
        <dbReference type="EMBL" id="GAA0154674.1"/>
    </source>
</evidence>
<dbReference type="Proteomes" id="UP001454036">
    <property type="component" value="Unassembled WGS sequence"/>
</dbReference>
<protein>
    <submittedName>
        <fullName evidence="1">Uncharacterized protein</fullName>
    </submittedName>
</protein>
<keyword evidence="2" id="KW-1185">Reference proteome</keyword>
<accession>A0AAV3PT11</accession>
<organism evidence="1 2">
    <name type="scientific">Lithospermum erythrorhizon</name>
    <name type="common">Purple gromwell</name>
    <name type="synonym">Lithospermum officinale var. erythrorhizon</name>
    <dbReference type="NCBI Taxonomy" id="34254"/>
    <lineage>
        <taxon>Eukaryota</taxon>
        <taxon>Viridiplantae</taxon>
        <taxon>Streptophyta</taxon>
        <taxon>Embryophyta</taxon>
        <taxon>Tracheophyta</taxon>
        <taxon>Spermatophyta</taxon>
        <taxon>Magnoliopsida</taxon>
        <taxon>eudicotyledons</taxon>
        <taxon>Gunneridae</taxon>
        <taxon>Pentapetalae</taxon>
        <taxon>asterids</taxon>
        <taxon>lamiids</taxon>
        <taxon>Boraginales</taxon>
        <taxon>Boraginaceae</taxon>
        <taxon>Boraginoideae</taxon>
        <taxon>Lithospermeae</taxon>
        <taxon>Lithospermum</taxon>
    </lineage>
</organism>
<dbReference type="EMBL" id="BAABME010033991">
    <property type="protein sequence ID" value="GAA0154674.1"/>
    <property type="molecule type" value="Genomic_DNA"/>
</dbReference>